<protein>
    <submittedName>
        <fullName evidence="1">Uncharacterized protein</fullName>
    </submittedName>
</protein>
<comment type="caution">
    <text evidence="1">The sequence shown here is derived from an EMBL/GenBank/DDBJ whole genome shotgun (WGS) entry which is preliminary data.</text>
</comment>
<organism evidence="1 2">
    <name type="scientific">Dryococelus australis</name>
    <dbReference type="NCBI Taxonomy" id="614101"/>
    <lineage>
        <taxon>Eukaryota</taxon>
        <taxon>Metazoa</taxon>
        <taxon>Ecdysozoa</taxon>
        <taxon>Arthropoda</taxon>
        <taxon>Hexapoda</taxon>
        <taxon>Insecta</taxon>
        <taxon>Pterygota</taxon>
        <taxon>Neoptera</taxon>
        <taxon>Polyneoptera</taxon>
        <taxon>Phasmatodea</taxon>
        <taxon>Verophasmatodea</taxon>
        <taxon>Anareolatae</taxon>
        <taxon>Phasmatidae</taxon>
        <taxon>Eurycanthinae</taxon>
        <taxon>Dryococelus</taxon>
    </lineage>
</organism>
<evidence type="ECO:0000313" key="1">
    <source>
        <dbReference type="EMBL" id="KAJ8881031.1"/>
    </source>
</evidence>
<proteinExistence type="predicted"/>
<reference evidence="1 2" key="1">
    <citation type="submission" date="2023-02" db="EMBL/GenBank/DDBJ databases">
        <title>LHISI_Scaffold_Assembly.</title>
        <authorList>
            <person name="Stuart O.P."/>
            <person name="Cleave R."/>
            <person name="Magrath M.J.L."/>
            <person name="Mikheyev A.S."/>
        </authorList>
    </citation>
    <scope>NUCLEOTIDE SEQUENCE [LARGE SCALE GENOMIC DNA]</scope>
    <source>
        <strain evidence="1">Daus_M_001</strain>
        <tissue evidence="1">Leg muscle</tissue>
    </source>
</reference>
<dbReference type="EMBL" id="JARBHB010000006">
    <property type="protein sequence ID" value="KAJ8881031.1"/>
    <property type="molecule type" value="Genomic_DNA"/>
</dbReference>
<keyword evidence="2" id="KW-1185">Reference proteome</keyword>
<gene>
    <name evidence="1" type="ORF">PR048_017504</name>
</gene>
<evidence type="ECO:0000313" key="2">
    <source>
        <dbReference type="Proteomes" id="UP001159363"/>
    </source>
</evidence>
<accession>A0ABQ9H9Z9</accession>
<sequence length="89" mass="10036">MNPGFSQTRHPLPLASAKPCYHYCGNLRVEEFCPQEENVASYVMRLKHYFKVNQIKEENKVSVLITIIGPKVHAVVKRPPNSALNSTVA</sequence>
<name>A0ABQ9H9Z9_9NEOP</name>
<dbReference type="Proteomes" id="UP001159363">
    <property type="component" value="Chromosome 5"/>
</dbReference>